<accession>A0A1C6SAR0</accession>
<evidence type="ECO:0000313" key="2">
    <source>
        <dbReference type="Proteomes" id="UP000199413"/>
    </source>
</evidence>
<organism evidence="1 2">
    <name type="scientific">Micromonospora rhizosphaerae</name>
    <dbReference type="NCBI Taxonomy" id="568872"/>
    <lineage>
        <taxon>Bacteria</taxon>
        <taxon>Bacillati</taxon>
        <taxon>Actinomycetota</taxon>
        <taxon>Actinomycetes</taxon>
        <taxon>Micromonosporales</taxon>
        <taxon>Micromonosporaceae</taxon>
        <taxon>Micromonospora</taxon>
    </lineage>
</organism>
<protein>
    <recommendedName>
        <fullName evidence="3">DUF2961 domain-containing protein</fullName>
    </recommendedName>
</protein>
<dbReference type="STRING" id="568872.GA0070624_3336"/>
<dbReference type="EMBL" id="FMHV01000002">
    <property type="protein sequence ID" value="SCL26587.1"/>
    <property type="molecule type" value="Genomic_DNA"/>
</dbReference>
<keyword evidence="2" id="KW-1185">Reference proteome</keyword>
<dbReference type="AlphaFoldDB" id="A0A1C6SAR0"/>
<evidence type="ECO:0000313" key="1">
    <source>
        <dbReference type="EMBL" id="SCL26587.1"/>
    </source>
</evidence>
<dbReference type="Pfam" id="PF11175">
    <property type="entry name" value="DUF2961"/>
    <property type="match status" value="1"/>
</dbReference>
<proteinExistence type="predicted"/>
<dbReference type="InterPro" id="IPR021345">
    <property type="entry name" value="DUF2961"/>
</dbReference>
<dbReference type="Gene3D" id="2.60.120.1390">
    <property type="match status" value="1"/>
</dbReference>
<gene>
    <name evidence="1" type="ORF">GA0070624_3336</name>
</gene>
<dbReference type="OrthoDB" id="2518538at2"/>
<name>A0A1C6SAR0_9ACTN</name>
<evidence type="ECO:0008006" key="3">
    <source>
        <dbReference type="Google" id="ProtNLM"/>
    </source>
</evidence>
<sequence>MPWSCLGWGLRLFELWRIRDAVTRSVSAENPTGEPGRGGAALDGPNASAAWDLGQGWKLSPYAVLAPGAPQVIADLTGPGTVQHIWFARPPGADRSLVLRMYWDGEEHPSVEVPFGDFFCSGWNVPTLVNSFPVAVNPNGGYNSYWPMPFRQAARIEVESRHHTPVNLYYQVTYELSPVPDDAAYFHASWRRSHPTAWAEPHVILDGVRGRGHYVGTYLAWQANSAGWWGEGEVKFYLDGDIEFPTICGTGTEDYFGGAWSFEQPAGAYREYSTPFLGMPQVITGSHTPNRFGMYRWHIPDPIHFRSDLRVTVQALGWRPDGRYLPLRDDISSTAFWYQREPHAPYPELGDIEVV</sequence>
<reference evidence="2" key="1">
    <citation type="submission" date="2016-06" db="EMBL/GenBank/DDBJ databases">
        <authorList>
            <person name="Varghese N."/>
            <person name="Submissions Spin"/>
        </authorList>
    </citation>
    <scope>NUCLEOTIDE SEQUENCE [LARGE SCALE GENOMIC DNA]</scope>
    <source>
        <strain evidence="2">DSM 45431</strain>
    </source>
</reference>
<dbReference type="Proteomes" id="UP000199413">
    <property type="component" value="Unassembled WGS sequence"/>
</dbReference>